<dbReference type="Proteomes" id="UP000318878">
    <property type="component" value="Unassembled WGS sequence"/>
</dbReference>
<keyword evidence="2" id="KW-1185">Reference proteome</keyword>
<accession>A0A5C5VK79</accession>
<organism evidence="1 2">
    <name type="scientific">Blastopirellula retiformator</name>
    <dbReference type="NCBI Taxonomy" id="2527970"/>
    <lineage>
        <taxon>Bacteria</taxon>
        <taxon>Pseudomonadati</taxon>
        <taxon>Planctomycetota</taxon>
        <taxon>Planctomycetia</taxon>
        <taxon>Pirellulales</taxon>
        <taxon>Pirellulaceae</taxon>
        <taxon>Blastopirellula</taxon>
    </lineage>
</organism>
<evidence type="ECO:0000313" key="1">
    <source>
        <dbReference type="EMBL" id="TWT38471.1"/>
    </source>
</evidence>
<gene>
    <name evidence="1" type="ORF">Enr8_01630</name>
</gene>
<proteinExistence type="predicted"/>
<sequence>MMSDEQEQEIAKLEDARTTFLENVPAVYTFTSFISTNLTTEDEVQFLRALLQCKLSRAAIISQLADGASPKCWWDLATFGVRRAITAVRLAEVEPFRIGLLPLLAGLSGGDWRDALRHLSVVEDCGSRLGRSAQHDLTAILAEWGNEKAAKICESYFARSAEMRDVRAMGLFPFGADQELWYQG</sequence>
<evidence type="ECO:0000313" key="2">
    <source>
        <dbReference type="Proteomes" id="UP000318878"/>
    </source>
</evidence>
<dbReference type="EMBL" id="SJPF01000001">
    <property type="protein sequence ID" value="TWT38471.1"/>
    <property type="molecule type" value="Genomic_DNA"/>
</dbReference>
<dbReference type="AlphaFoldDB" id="A0A5C5VK79"/>
<comment type="caution">
    <text evidence="1">The sequence shown here is derived from an EMBL/GenBank/DDBJ whole genome shotgun (WGS) entry which is preliminary data.</text>
</comment>
<protein>
    <submittedName>
        <fullName evidence="1">Uncharacterized protein</fullName>
    </submittedName>
</protein>
<name>A0A5C5VK79_9BACT</name>
<reference evidence="1 2" key="1">
    <citation type="submission" date="2019-02" db="EMBL/GenBank/DDBJ databases">
        <title>Deep-cultivation of Planctomycetes and their phenomic and genomic characterization uncovers novel biology.</title>
        <authorList>
            <person name="Wiegand S."/>
            <person name="Jogler M."/>
            <person name="Boedeker C."/>
            <person name="Pinto D."/>
            <person name="Vollmers J."/>
            <person name="Rivas-Marin E."/>
            <person name="Kohn T."/>
            <person name="Peeters S.H."/>
            <person name="Heuer A."/>
            <person name="Rast P."/>
            <person name="Oberbeckmann S."/>
            <person name="Bunk B."/>
            <person name="Jeske O."/>
            <person name="Meyerdierks A."/>
            <person name="Storesund J.E."/>
            <person name="Kallscheuer N."/>
            <person name="Luecker S."/>
            <person name="Lage O.M."/>
            <person name="Pohl T."/>
            <person name="Merkel B.J."/>
            <person name="Hornburger P."/>
            <person name="Mueller R.-W."/>
            <person name="Bruemmer F."/>
            <person name="Labrenz M."/>
            <person name="Spormann A.M."/>
            <person name="Op Den Camp H."/>
            <person name="Overmann J."/>
            <person name="Amann R."/>
            <person name="Jetten M.S.M."/>
            <person name="Mascher T."/>
            <person name="Medema M.H."/>
            <person name="Devos D.P."/>
            <person name="Kaster A.-K."/>
            <person name="Ovreas L."/>
            <person name="Rohde M."/>
            <person name="Galperin M.Y."/>
            <person name="Jogler C."/>
        </authorList>
    </citation>
    <scope>NUCLEOTIDE SEQUENCE [LARGE SCALE GENOMIC DNA]</scope>
    <source>
        <strain evidence="1 2">Enr8</strain>
    </source>
</reference>